<dbReference type="EMBL" id="CAFBLO010000032">
    <property type="protein sequence ID" value="CAB4865351.1"/>
    <property type="molecule type" value="Genomic_DNA"/>
</dbReference>
<evidence type="ECO:0000256" key="1">
    <source>
        <dbReference type="SAM" id="MobiDB-lite"/>
    </source>
</evidence>
<name>A0A6J7D5B8_9ZZZZ</name>
<proteinExistence type="predicted"/>
<reference evidence="2" key="1">
    <citation type="submission" date="2020-05" db="EMBL/GenBank/DDBJ databases">
        <authorList>
            <person name="Chiriac C."/>
            <person name="Salcher M."/>
            <person name="Ghai R."/>
            <person name="Kavagutti S V."/>
        </authorList>
    </citation>
    <scope>NUCLEOTIDE SEQUENCE</scope>
</reference>
<dbReference type="AlphaFoldDB" id="A0A6J7D5B8"/>
<sequence length="49" mass="5488">MWWAQRFDAPEVERFTLDEVVRIAPSPAKTGTPDKAIQQTTRFPGPTGS</sequence>
<feature type="region of interest" description="Disordered" evidence="1">
    <location>
        <begin position="25"/>
        <end position="49"/>
    </location>
</feature>
<gene>
    <name evidence="2" type="ORF">UFOPK3364_00473</name>
</gene>
<organism evidence="2">
    <name type="scientific">freshwater metagenome</name>
    <dbReference type="NCBI Taxonomy" id="449393"/>
    <lineage>
        <taxon>unclassified sequences</taxon>
        <taxon>metagenomes</taxon>
        <taxon>ecological metagenomes</taxon>
    </lineage>
</organism>
<accession>A0A6J7D5B8</accession>
<evidence type="ECO:0000313" key="2">
    <source>
        <dbReference type="EMBL" id="CAB4865351.1"/>
    </source>
</evidence>
<protein>
    <submittedName>
        <fullName evidence="2">Unannotated protein</fullName>
    </submittedName>
</protein>